<organism evidence="2 3">
    <name type="scientific">Cyanoderma ruficeps</name>
    <name type="common">rufous-capped babbler</name>
    <dbReference type="NCBI Taxonomy" id="181631"/>
    <lineage>
        <taxon>Eukaryota</taxon>
        <taxon>Metazoa</taxon>
        <taxon>Chordata</taxon>
        <taxon>Craniata</taxon>
        <taxon>Vertebrata</taxon>
        <taxon>Euteleostomi</taxon>
        <taxon>Archelosauria</taxon>
        <taxon>Archosauria</taxon>
        <taxon>Dinosauria</taxon>
        <taxon>Saurischia</taxon>
        <taxon>Theropoda</taxon>
        <taxon>Coelurosauria</taxon>
        <taxon>Aves</taxon>
        <taxon>Neognathae</taxon>
        <taxon>Neoaves</taxon>
        <taxon>Telluraves</taxon>
        <taxon>Australaves</taxon>
        <taxon>Passeriformes</taxon>
        <taxon>Sylvioidea</taxon>
        <taxon>Timaliidae</taxon>
        <taxon>Cyanoderma</taxon>
    </lineage>
</organism>
<feature type="compositionally biased region" description="Low complexity" evidence="1">
    <location>
        <begin position="108"/>
        <end position="119"/>
    </location>
</feature>
<reference evidence="2" key="1">
    <citation type="submission" date="2025-08" db="UniProtKB">
        <authorList>
            <consortium name="Ensembl"/>
        </authorList>
    </citation>
    <scope>IDENTIFICATION</scope>
</reference>
<evidence type="ECO:0000313" key="2">
    <source>
        <dbReference type="Ensembl" id="ENSCRFP00000021180.1"/>
    </source>
</evidence>
<protein>
    <submittedName>
        <fullName evidence="2">Uncharacterized protein</fullName>
    </submittedName>
</protein>
<proteinExistence type="predicted"/>
<reference evidence="2" key="2">
    <citation type="submission" date="2025-09" db="UniProtKB">
        <authorList>
            <consortium name="Ensembl"/>
        </authorList>
    </citation>
    <scope>IDENTIFICATION</scope>
</reference>
<feature type="compositionally biased region" description="Pro residues" evidence="1">
    <location>
        <begin position="96"/>
        <end position="107"/>
    </location>
</feature>
<accession>A0A8C3RHP5</accession>
<dbReference type="Ensembl" id="ENSCRFT00000021896.1">
    <property type="protein sequence ID" value="ENSCRFP00000021180.1"/>
    <property type="gene ID" value="ENSCRFG00000015720.1"/>
</dbReference>
<dbReference type="AlphaFoldDB" id="A0A8C3RHP5"/>
<dbReference type="Proteomes" id="UP000694396">
    <property type="component" value="Unplaced"/>
</dbReference>
<keyword evidence="3" id="KW-1185">Reference proteome</keyword>
<sequence>FCCFKPLSICPLLSCLSGLGFWAGFLAVCCGSCAFTIPFFPVFPVWPEFCGQTLSWPAGHCPGPQSQWNPAPAAAWSASPPAAGRIYPSSSLQIHPPRPPAVQPPPSRGGSSESPAAWP</sequence>
<evidence type="ECO:0000313" key="3">
    <source>
        <dbReference type="Proteomes" id="UP000694396"/>
    </source>
</evidence>
<feature type="compositionally biased region" description="Low complexity" evidence="1">
    <location>
        <begin position="68"/>
        <end position="83"/>
    </location>
</feature>
<name>A0A8C3RHP5_9PASS</name>
<evidence type="ECO:0000256" key="1">
    <source>
        <dbReference type="SAM" id="MobiDB-lite"/>
    </source>
</evidence>
<feature type="region of interest" description="Disordered" evidence="1">
    <location>
        <begin position="68"/>
        <end position="119"/>
    </location>
</feature>